<keyword evidence="1" id="KW-1133">Transmembrane helix</keyword>
<reference evidence="2 3" key="2">
    <citation type="submission" date="2017-02" db="EMBL/GenBank/DDBJ databases">
        <title>A genome survey and senescence transcriptome analysis in Lentinula edodes.</title>
        <authorList>
            <person name="Sakamoto Y."/>
            <person name="Nakade K."/>
            <person name="Sato S."/>
            <person name="Yoshida Y."/>
            <person name="Miyazaki K."/>
            <person name="Natsume S."/>
            <person name="Konno N."/>
        </authorList>
    </citation>
    <scope>NUCLEOTIDE SEQUENCE [LARGE SCALE GENOMIC DNA]</scope>
    <source>
        <strain evidence="2 3">NBRC 111202</strain>
    </source>
</reference>
<feature type="transmembrane region" description="Helical" evidence="1">
    <location>
        <begin position="227"/>
        <end position="246"/>
    </location>
</feature>
<feature type="transmembrane region" description="Helical" evidence="1">
    <location>
        <begin position="24"/>
        <end position="45"/>
    </location>
</feature>
<evidence type="ECO:0000313" key="2">
    <source>
        <dbReference type="EMBL" id="GAV99902.1"/>
    </source>
</evidence>
<keyword evidence="1" id="KW-0812">Transmembrane</keyword>
<dbReference type="Proteomes" id="UP000188533">
    <property type="component" value="Unassembled WGS sequence"/>
</dbReference>
<feature type="transmembrane region" description="Helical" evidence="1">
    <location>
        <begin position="57"/>
        <end position="78"/>
    </location>
</feature>
<protein>
    <submittedName>
        <fullName evidence="2">Uncharacterized protein</fullName>
    </submittedName>
</protein>
<feature type="transmembrane region" description="Helical" evidence="1">
    <location>
        <begin position="98"/>
        <end position="123"/>
    </location>
</feature>
<accession>A0A1Q3DY18</accession>
<name>A0A1Q3DY18_LENED</name>
<organism evidence="2 3">
    <name type="scientific">Lentinula edodes</name>
    <name type="common">Shiitake mushroom</name>
    <name type="synonym">Lentinus edodes</name>
    <dbReference type="NCBI Taxonomy" id="5353"/>
    <lineage>
        <taxon>Eukaryota</taxon>
        <taxon>Fungi</taxon>
        <taxon>Dikarya</taxon>
        <taxon>Basidiomycota</taxon>
        <taxon>Agaricomycotina</taxon>
        <taxon>Agaricomycetes</taxon>
        <taxon>Agaricomycetidae</taxon>
        <taxon>Agaricales</taxon>
        <taxon>Marasmiineae</taxon>
        <taxon>Omphalotaceae</taxon>
        <taxon>Lentinula</taxon>
    </lineage>
</organism>
<dbReference type="EMBL" id="BDGU01000021">
    <property type="protein sequence ID" value="GAV99902.1"/>
    <property type="molecule type" value="Genomic_DNA"/>
</dbReference>
<proteinExistence type="predicted"/>
<dbReference type="STRING" id="5353.A0A1Q3DY18"/>
<evidence type="ECO:0000313" key="3">
    <source>
        <dbReference type="Proteomes" id="UP000188533"/>
    </source>
</evidence>
<comment type="caution">
    <text evidence="2">The sequence shown here is derived from an EMBL/GenBank/DDBJ whole genome shotgun (WGS) entry which is preliminary data.</text>
</comment>
<keyword evidence="3" id="KW-1185">Reference proteome</keyword>
<feature type="transmembrane region" description="Helical" evidence="1">
    <location>
        <begin position="258"/>
        <end position="281"/>
    </location>
</feature>
<evidence type="ECO:0000256" key="1">
    <source>
        <dbReference type="SAM" id="Phobius"/>
    </source>
</evidence>
<feature type="transmembrane region" description="Helical" evidence="1">
    <location>
        <begin position="186"/>
        <end position="207"/>
    </location>
</feature>
<sequence>MSVGLVSREDQRELGTSAVPLLNVWIYFNLVSNVILLPILVLTFMLSKRVTKRHPSLINVCMTWILSGIFSLLLFFGGRAKPTDPDPSSALCITQTSLLYGILPMWSVAVFILMYFILGIISADGRASGVSRSKMTLMLGAPYIAQFCFSIATLVISLKYPKYVTREHKVFYCALKYPPLSDAMSIFTFIMCLGIIMIKLRICVLLFRRCRGMRRNGQSIVVDLQLLVRVIIFGAFVFLGMFVDVVSMFSQRSIAPDLYAATAGTVVFLVFGSQADVLHVWSFWRRDDSTQVSPTSSRGSGWVNLDLTSSPRKYEFINDSDMLRSPMPAHIINHVHRHDDISASPGP</sequence>
<feature type="transmembrane region" description="Helical" evidence="1">
    <location>
        <begin position="135"/>
        <end position="158"/>
    </location>
</feature>
<dbReference type="AlphaFoldDB" id="A0A1Q3DY18"/>
<gene>
    <name evidence="2" type="ORF">LENED_001388</name>
</gene>
<reference evidence="2 3" key="1">
    <citation type="submission" date="2016-08" db="EMBL/GenBank/DDBJ databases">
        <authorList>
            <consortium name="Lentinula edodes genome sequencing consortium"/>
            <person name="Sakamoto Y."/>
            <person name="Nakade K."/>
            <person name="Sato S."/>
            <person name="Yoshida Y."/>
            <person name="Miyazaki K."/>
            <person name="Natsume S."/>
            <person name="Konno N."/>
        </authorList>
    </citation>
    <scope>NUCLEOTIDE SEQUENCE [LARGE SCALE GENOMIC DNA]</scope>
    <source>
        <strain evidence="2 3">NBRC 111202</strain>
    </source>
</reference>
<keyword evidence="1" id="KW-0472">Membrane</keyword>